<evidence type="ECO:0000313" key="2">
    <source>
        <dbReference type="EMBL" id="PKK90943.1"/>
    </source>
</evidence>
<comment type="caution">
    <text evidence="2">The sequence shown here is derived from an EMBL/GenBank/DDBJ whole genome shotgun (WGS) entry which is preliminary data.</text>
</comment>
<dbReference type="InterPro" id="IPR011050">
    <property type="entry name" value="Pectin_lyase_fold/virulence"/>
</dbReference>
<evidence type="ECO:0000259" key="1">
    <source>
        <dbReference type="Pfam" id="PF13229"/>
    </source>
</evidence>
<dbReference type="SUPFAM" id="SSF51126">
    <property type="entry name" value="Pectin lyase-like"/>
    <property type="match status" value="1"/>
</dbReference>
<feature type="domain" description="Right handed beta helix" evidence="1">
    <location>
        <begin position="375"/>
        <end position="524"/>
    </location>
</feature>
<organism evidence="2 3">
    <name type="scientific">Candidatus Wallbacteria bacterium HGW-Wallbacteria-1</name>
    <dbReference type="NCBI Taxonomy" id="2013854"/>
    <lineage>
        <taxon>Bacteria</taxon>
        <taxon>Candidatus Walliibacteriota</taxon>
    </lineage>
</organism>
<dbReference type="Proteomes" id="UP000233256">
    <property type="component" value="Unassembled WGS sequence"/>
</dbReference>
<name>A0A2N1PRH3_9BACT</name>
<dbReference type="GO" id="GO:0030246">
    <property type="term" value="F:carbohydrate binding"/>
    <property type="evidence" value="ECO:0007669"/>
    <property type="project" value="InterPro"/>
</dbReference>
<accession>A0A2N1PRH3</accession>
<dbReference type="InterPro" id="IPR013784">
    <property type="entry name" value="Carb-bd-like_fold"/>
</dbReference>
<dbReference type="SMART" id="SM00710">
    <property type="entry name" value="PbH1"/>
    <property type="match status" value="5"/>
</dbReference>
<gene>
    <name evidence="2" type="ORF">CVV64_04015</name>
</gene>
<dbReference type="InterPro" id="IPR039448">
    <property type="entry name" value="Beta_helix"/>
</dbReference>
<dbReference type="EMBL" id="PGXC01000003">
    <property type="protein sequence ID" value="PKK90943.1"/>
    <property type="molecule type" value="Genomic_DNA"/>
</dbReference>
<protein>
    <recommendedName>
        <fullName evidence="1">Right handed beta helix domain-containing protein</fullName>
    </recommendedName>
</protein>
<dbReference type="PROSITE" id="PS51257">
    <property type="entry name" value="PROKAR_LIPOPROTEIN"/>
    <property type="match status" value="1"/>
</dbReference>
<dbReference type="AlphaFoldDB" id="A0A2N1PRH3"/>
<dbReference type="Gene3D" id="2.160.20.10">
    <property type="entry name" value="Single-stranded right-handed beta-helix, Pectin lyase-like"/>
    <property type="match status" value="1"/>
</dbReference>
<dbReference type="InterPro" id="IPR012334">
    <property type="entry name" value="Pectin_lyas_fold"/>
</dbReference>
<dbReference type="InterPro" id="IPR006626">
    <property type="entry name" value="PbH1"/>
</dbReference>
<sequence length="577" mass="61324">MSRVNSFFILLTFLLLILVQGCEKGGTVTGSSGDSGDDSFATIRGRVIQIDSTGSPDIFTRSQPVNEVQLKIFDSHGAVLSTSVTDSAGNFELQWVKRGITTLLATRDSMSAMLSEFSVDSSGTIDAGELILMAPGMVSGRIRLPDTDDYSMSRITVFPLKREYRTNSLGEFLFSGLPQGAHRLSIEKYGYGTVSIDFKVTSGQQTVIPEILLYPDTENVIPSVFSGSVKGVAKMSAANSPYLISGDITVVKDALLIIEPGVTVKFACRSDSMSTGVFNGGLVTKIRNHNTLLSELIVEGAVFAAGNVEAPVIFTSDSPNPSSGDWGGIYFSSGSRDALCLLRHCRVMWSDMGCLMENSSPTLEGCVITDARSHGIGILGRSANPKIYNSMITSSTNALAVKQGGGTIRSSILSRSMDEAVVIEDSQSFKIDDCIISSNPAGGIRVSRGRGVEIRSSIIGENLFGILDDDSFNLYIQNSVIISNTTYGVDMSLATLLRNNDVYGNQSPGNGSGASGAGNYVDGNAGTGDLHVNPKFLKPDYLFPDRGDWNIDSTSPLVNAGYGKTTIGLENPASIGP</sequence>
<proteinExistence type="predicted"/>
<evidence type="ECO:0000313" key="3">
    <source>
        <dbReference type="Proteomes" id="UP000233256"/>
    </source>
</evidence>
<dbReference type="Pfam" id="PF13229">
    <property type="entry name" value="Beta_helix"/>
    <property type="match status" value="1"/>
</dbReference>
<dbReference type="SUPFAM" id="SSF49452">
    <property type="entry name" value="Starch-binding domain-like"/>
    <property type="match status" value="1"/>
</dbReference>
<reference evidence="2 3" key="1">
    <citation type="journal article" date="2017" name="ISME J.">
        <title>Potential for microbial H2 and metal transformations associated with novel bacteria and archaea in deep terrestrial subsurface sediments.</title>
        <authorList>
            <person name="Hernsdorf A.W."/>
            <person name="Amano Y."/>
            <person name="Miyakawa K."/>
            <person name="Ise K."/>
            <person name="Suzuki Y."/>
            <person name="Anantharaman K."/>
            <person name="Probst A."/>
            <person name="Burstein D."/>
            <person name="Thomas B.C."/>
            <person name="Banfield J.F."/>
        </authorList>
    </citation>
    <scope>NUCLEOTIDE SEQUENCE [LARGE SCALE GENOMIC DNA]</scope>
    <source>
        <strain evidence="2">HGW-Wallbacteria-1</strain>
    </source>
</reference>
<dbReference type="Gene3D" id="2.60.40.1120">
    <property type="entry name" value="Carboxypeptidase-like, regulatory domain"/>
    <property type="match status" value="1"/>
</dbReference>